<dbReference type="Pfam" id="PF05949">
    <property type="entry name" value="DUF881"/>
    <property type="match status" value="1"/>
</dbReference>
<feature type="chain" id="PRO_5039730820" evidence="3">
    <location>
        <begin position="17"/>
        <end position="238"/>
    </location>
</feature>
<keyword evidence="3" id="KW-0732">Signal</keyword>
<comment type="caution">
    <text evidence="4">The sequence shown here is derived from an EMBL/GenBank/DDBJ whole genome shotgun (WGS) entry which is preliminary data.</text>
</comment>
<keyword evidence="2" id="KW-0175">Coiled coil</keyword>
<dbReference type="Proteomes" id="UP000318336">
    <property type="component" value="Unassembled WGS sequence"/>
</dbReference>
<feature type="coiled-coil region" evidence="2">
    <location>
        <begin position="44"/>
        <end position="71"/>
    </location>
</feature>
<reference evidence="4 5" key="1">
    <citation type="submission" date="2019-06" db="EMBL/GenBank/DDBJ databases">
        <title>Sequencing the genomes of 1000 actinobacteria strains.</title>
        <authorList>
            <person name="Klenk H.-P."/>
        </authorList>
    </citation>
    <scope>NUCLEOTIDE SEQUENCE [LARGE SCALE GENOMIC DNA]</scope>
    <source>
        <strain evidence="4 5">DSM 24617</strain>
    </source>
</reference>
<sequence>MSRSRWRLVVPAVATAAGLLFGISASTSKGTDLRSGQTDLVGLINDGNAKVARQQREVQGLRKQVQDLTAKDAPGTSADQLTKQASAIAPTAGLSPVSGEAMRITLSDSTRDVSSLPEGGTADWLVVHQQDVQGVVNALWQGGASAMMLMDQRVISTSAVRCVGNTLILQGRVYSPPFTITAIGDPGALRKALDASPAVRNYRAYVDIAGLGYKAEQLDASFPAYSGSLTLRYAKPAS</sequence>
<keyword evidence="5" id="KW-1185">Reference proteome</keyword>
<dbReference type="OrthoDB" id="3214641at2"/>
<dbReference type="Gene3D" id="3.30.70.1880">
    <property type="entry name" value="Protein of unknown function DUF881"/>
    <property type="match status" value="1"/>
</dbReference>
<accession>A0A542XG77</accession>
<organism evidence="4 5">
    <name type="scientific">Barrientosiimonas humi</name>
    <dbReference type="NCBI Taxonomy" id="999931"/>
    <lineage>
        <taxon>Bacteria</taxon>
        <taxon>Bacillati</taxon>
        <taxon>Actinomycetota</taxon>
        <taxon>Actinomycetes</taxon>
        <taxon>Micrococcales</taxon>
        <taxon>Dermacoccaceae</taxon>
        <taxon>Barrientosiimonas</taxon>
    </lineage>
</organism>
<dbReference type="PANTHER" id="PTHR37313">
    <property type="entry name" value="UPF0749 PROTEIN RV1825"/>
    <property type="match status" value="1"/>
</dbReference>
<proteinExistence type="inferred from homology"/>
<evidence type="ECO:0000256" key="3">
    <source>
        <dbReference type="SAM" id="SignalP"/>
    </source>
</evidence>
<evidence type="ECO:0000256" key="1">
    <source>
        <dbReference type="ARBA" id="ARBA00009108"/>
    </source>
</evidence>
<dbReference type="EMBL" id="VFOK01000001">
    <property type="protein sequence ID" value="TQL34834.1"/>
    <property type="molecule type" value="Genomic_DNA"/>
</dbReference>
<feature type="signal peptide" evidence="3">
    <location>
        <begin position="1"/>
        <end position="16"/>
    </location>
</feature>
<evidence type="ECO:0000313" key="4">
    <source>
        <dbReference type="EMBL" id="TQL34834.1"/>
    </source>
</evidence>
<dbReference type="GO" id="GO:0005886">
    <property type="term" value="C:plasma membrane"/>
    <property type="evidence" value="ECO:0007669"/>
    <property type="project" value="TreeGrafter"/>
</dbReference>
<dbReference type="PANTHER" id="PTHR37313:SF4">
    <property type="entry name" value="CONSERVED MEMBRANE PROTEIN-RELATED"/>
    <property type="match status" value="1"/>
</dbReference>
<dbReference type="InterPro" id="IPR010273">
    <property type="entry name" value="DUF881"/>
</dbReference>
<comment type="similarity">
    <text evidence="1">Belongs to the UPF0749 family.</text>
</comment>
<gene>
    <name evidence="4" type="ORF">FB554_3015</name>
</gene>
<dbReference type="RefSeq" id="WP_142007179.1">
    <property type="nucleotide sequence ID" value="NZ_CAJTBP010000001.1"/>
</dbReference>
<name>A0A542XG77_9MICO</name>
<dbReference type="AlphaFoldDB" id="A0A542XG77"/>
<evidence type="ECO:0000256" key="2">
    <source>
        <dbReference type="SAM" id="Coils"/>
    </source>
</evidence>
<evidence type="ECO:0000313" key="5">
    <source>
        <dbReference type="Proteomes" id="UP000318336"/>
    </source>
</evidence>
<protein>
    <submittedName>
        <fullName evidence="4">Uncharacterized protein YlxW (UPF0749 family)</fullName>
    </submittedName>
</protein>